<feature type="region of interest" description="Disordered" evidence="2">
    <location>
        <begin position="786"/>
        <end position="824"/>
    </location>
</feature>
<sequence length="994" mass="107394">MVAPVETLRPTMSTTSVPYPPTRHHPLSVEAPVHPVAPAVVLAVPTASDSAAADPASPLSRSAPTTRPPSTAQPTPRAPLVARPSVRKLATSPIPLSASARTVDKLKEQQRLSRQRSVRRSRDADFYARIEDTLNHKERDPREVLDHLRQTHPKSELGTLLARKDGFHEALLQTYMSTLDFTGQPLDLALRKLLGELHLPKESQQIDRIIHGFAKRYHESNPELFDSADAVYSLAFSLMLLHTDAHNVHVKHKMTKEQYIKMTRGMDTDCRVPNEVLDILYDNITHLQFFYADQIDRAAGPTLQPPTAPSVGATATALHTQRPSTSSSLSSASTADALGRATDVHRTGSASSPQLIPDGPAPLSRTQSQSSAASGFSWVKKKLLGRSQSTSLPNRPVALMQQVTTAMLSPKLGPYSPNQSPYSYHGSQSILRDAIMKGVFKMNVPLMRPNRLAVGGRGSAPLAIANHAANEKPTPSVTVLRCAKEGFLVRKVDILENGKRAPMRGWKDFWVVLSGSQLVLFRNIDWFQNPKNRMPPGQRADPGAEGEGDEGDGTGGASFLSTSSSSFALNPFSFSRGDQSVKYASPPPKPHTVIPTVNGVCVLDSDYTKYPYVFRFVAGDGRQYLFRASSDDDVDDWMAKINYAAAFKTLAVATRGAATPTITVDSDQWGNFHDSVDLGVAYHRTPTSAASAIHLPSQMSSHATGSLRGPLSSAAGGYAPGAGSFRKPSPMAYNHLSFSPPASPPIGGGPTPHPASSTVTAPVNPPPPMTSPDPAQAVESILAADRSLSRNVKGTSPLKGGDGPACTTAAAAVESPGSSLGPRPGSAPAVIVVSTATSPRLSRAATAPSIPSPPPIDQPGSLPRRSGGEIGYPPSSLPPHPNATRSCGRNSYDALRDRIAFLSRREILKGKIVELEDRIAVLKQRLQEDLRLHQQLAIMVPFQKTTRQRATIVLDNLRSQIKKQYLNLQKFECYREILETDLEIEIELERGDWE</sequence>
<accession>A0A9W8AEH7</accession>
<dbReference type="SMART" id="SM00222">
    <property type="entry name" value="Sec7"/>
    <property type="match status" value="1"/>
</dbReference>
<feature type="region of interest" description="Disordered" evidence="2">
    <location>
        <begin position="50"/>
        <end position="80"/>
    </location>
</feature>
<feature type="region of interest" description="Disordered" evidence="2">
    <location>
        <begin position="736"/>
        <end position="774"/>
    </location>
</feature>
<dbReference type="OrthoDB" id="430364at2759"/>
<feature type="domain" description="SEC7" evidence="4">
    <location>
        <begin position="122"/>
        <end position="287"/>
    </location>
</feature>
<feature type="domain" description="PH" evidence="3">
    <location>
        <begin position="481"/>
        <end position="646"/>
    </location>
</feature>
<evidence type="ECO:0000313" key="5">
    <source>
        <dbReference type="EMBL" id="KAJ1929321.1"/>
    </source>
</evidence>
<feature type="region of interest" description="Disordered" evidence="2">
    <location>
        <begin position="842"/>
        <end position="889"/>
    </location>
</feature>
<evidence type="ECO:0000313" key="6">
    <source>
        <dbReference type="Proteomes" id="UP001150569"/>
    </source>
</evidence>
<dbReference type="InterPro" id="IPR041681">
    <property type="entry name" value="PH_9"/>
</dbReference>
<feature type="region of interest" description="Disordered" evidence="2">
    <location>
        <begin position="531"/>
        <end position="556"/>
    </location>
</feature>
<dbReference type="PANTHER" id="PTHR10663:SF405">
    <property type="entry name" value="ARF GUANINE NUCLEOTIDE EXCHANGE FACTOR SYT1"/>
    <property type="match status" value="1"/>
</dbReference>
<evidence type="ECO:0000256" key="2">
    <source>
        <dbReference type="SAM" id="MobiDB-lite"/>
    </source>
</evidence>
<feature type="region of interest" description="Disordered" evidence="2">
    <location>
        <begin position="1"/>
        <end position="23"/>
    </location>
</feature>
<comment type="caution">
    <text evidence="5">The sequence shown here is derived from an EMBL/GenBank/DDBJ whole genome shotgun (WGS) entry which is preliminary data.</text>
</comment>
<dbReference type="FunFam" id="1.10.1000.11:FF:000002">
    <property type="entry name" value="Cytohesin 1"/>
    <property type="match status" value="1"/>
</dbReference>
<organism evidence="5 6">
    <name type="scientific">Tieghemiomyces parasiticus</name>
    <dbReference type="NCBI Taxonomy" id="78921"/>
    <lineage>
        <taxon>Eukaryota</taxon>
        <taxon>Fungi</taxon>
        <taxon>Fungi incertae sedis</taxon>
        <taxon>Zoopagomycota</taxon>
        <taxon>Kickxellomycotina</taxon>
        <taxon>Dimargaritomycetes</taxon>
        <taxon>Dimargaritales</taxon>
        <taxon>Dimargaritaceae</taxon>
        <taxon>Tieghemiomyces</taxon>
    </lineage>
</organism>
<dbReference type="InterPro" id="IPR023394">
    <property type="entry name" value="Sec7_C_sf"/>
</dbReference>
<feature type="region of interest" description="Disordered" evidence="2">
    <location>
        <begin position="317"/>
        <end position="371"/>
    </location>
</feature>
<dbReference type="InterPro" id="IPR000904">
    <property type="entry name" value="Sec7_dom"/>
</dbReference>
<dbReference type="Gene3D" id="1.10.1000.11">
    <property type="entry name" value="Arf Nucleotide-binding Site Opener,domain 2"/>
    <property type="match status" value="1"/>
</dbReference>
<dbReference type="Proteomes" id="UP001150569">
    <property type="component" value="Unassembled WGS sequence"/>
</dbReference>
<dbReference type="Pfam" id="PF01369">
    <property type="entry name" value="Sec7"/>
    <property type="match status" value="1"/>
</dbReference>
<evidence type="ECO:0000259" key="3">
    <source>
        <dbReference type="PROSITE" id="PS50003"/>
    </source>
</evidence>
<feature type="compositionally biased region" description="Low complexity" evidence="2">
    <location>
        <begin position="50"/>
        <end position="64"/>
    </location>
</feature>
<feature type="compositionally biased region" description="Low complexity" evidence="2">
    <location>
        <begin position="324"/>
        <end position="338"/>
    </location>
</feature>
<dbReference type="CDD" id="cd00171">
    <property type="entry name" value="Sec7"/>
    <property type="match status" value="1"/>
</dbReference>
<dbReference type="PANTHER" id="PTHR10663">
    <property type="entry name" value="GUANYL-NUCLEOTIDE EXCHANGE FACTOR"/>
    <property type="match status" value="1"/>
</dbReference>
<dbReference type="SMART" id="SM00233">
    <property type="entry name" value="PH"/>
    <property type="match status" value="1"/>
</dbReference>
<dbReference type="PROSITE" id="PS50003">
    <property type="entry name" value="PH_DOMAIN"/>
    <property type="match status" value="1"/>
</dbReference>
<reference evidence="5" key="1">
    <citation type="submission" date="2022-07" db="EMBL/GenBank/DDBJ databases">
        <title>Phylogenomic reconstructions and comparative analyses of Kickxellomycotina fungi.</title>
        <authorList>
            <person name="Reynolds N.K."/>
            <person name="Stajich J.E."/>
            <person name="Barry K."/>
            <person name="Grigoriev I.V."/>
            <person name="Crous P."/>
            <person name="Smith M.E."/>
        </authorList>
    </citation>
    <scope>NUCLEOTIDE SEQUENCE</scope>
    <source>
        <strain evidence="5">RSA 861</strain>
    </source>
</reference>
<dbReference type="SUPFAM" id="SSF48425">
    <property type="entry name" value="Sec7 domain"/>
    <property type="match status" value="1"/>
</dbReference>
<dbReference type="GO" id="GO:0032012">
    <property type="term" value="P:regulation of ARF protein signal transduction"/>
    <property type="evidence" value="ECO:0007669"/>
    <property type="project" value="InterPro"/>
</dbReference>
<dbReference type="InterPro" id="IPR011993">
    <property type="entry name" value="PH-like_dom_sf"/>
</dbReference>
<dbReference type="PROSITE" id="PS50190">
    <property type="entry name" value="SEC7"/>
    <property type="match status" value="1"/>
</dbReference>
<keyword evidence="1" id="KW-0175">Coiled coil</keyword>
<keyword evidence="6" id="KW-1185">Reference proteome</keyword>
<dbReference type="Pfam" id="PF15410">
    <property type="entry name" value="PH_9"/>
    <property type="match status" value="1"/>
</dbReference>
<feature type="compositionally biased region" description="Low complexity" evidence="2">
    <location>
        <begin position="815"/>
        <end position="824"/>
    </location>
</feature>
<dbReference type="AlphaFoldDB" id="A0A9W8AEH7"/>
<feature type="coiled-coil region" evidence="1">
    <location>
        <begin position="905"/>
        <end position="932"/>
    </location>
</feature>
<dbReference type="Gene3D" id="2.30.29.30">
    <property type="entry name" value="Pleckstrin-homology domain (PH domain)/Phosphotyrosine-binding domain (PTB)"/>
    <property type="match status" value="1"/>
</dbReference>
<evidence type="ECO:0000259" key="4">
    <source>
        <dbReference type="PROSITE" id="PS50190"/>
    </source>
</evidence>
<dbReference type="GO" id="GO:0005085">
    <property type="term" value="F:guanyl-nucleotide exchange factor activity"/>
    <property type="evidence" value="ECO:0007669"/>
    <property type="project" value="InterPro"/>
</dbReference>
<gene>
    <name evidence="5" type="ORF">IWQ60_001291</name>
</gene>
<name>A0A9W8AEH7_9FUNG</name>
<dbReference type="InterPro" id="IPR035999">
    <property type="entry name" value="Sec7_dom_sf"/>
</dbReference>
<dbReference type="SUPFAM" id="SSF50729">
    <property type="entry name" value="PH domain-like"/>
    <property type="match status" value="1"/>
</dbReference>
<dbReference type="EMBL" id="JANBPT010000039">
    <property type="protein sequence ID" value="KAJ1929321.1"/>
    <property type="molecule type" value="Genomic_DNA"/>
</dbReference>
<dbReference type="InterPro" id="IPR001849">
    <property type="entry name" value="PH_domain"/>
</dbReference>
<protein>
    <submittedName>
        <fullName evidence="5">Uncharacterized protein</fullName>
    </submittedName>
</protein>
<proteinExistence type="predicted"/>
<evidence type="ECO:0000256" key="1">
    <source>
        <dbReference type="SAM" id="Coils"/>
    </source>
</evidence>